<evidence type="ECO:0000313" key="2">
    <source>
        <dbReference type="EMBL" id="ETD72760.1"/>
    </source>
</evidence>
<keyword evidence="3" id="KW-1185">Reference proteome</keyword>
<evidence type="ECO:0000256" key="1">
    <source>
        <dbReference type="SAM" id="MobiDB-lite"/>
    </source>
</evidence>
<gene>
    <name evidence="2" type="ORF">V757_02140</name>
</gene>
<proteinExistence type="predicted"/>
<reference evidence="2 3" key="1">
    <citation type="submission" date="2013-11" db="EMBL/GenBank/DDBJ databases">
        <title>Genomic analysis of Pelistega sp. HM-7.</title>
        <authorList>
            <person name="Kumbhare S.V."/>
            <person name="Shetty S.A."/>
            <person name="Sharma O."/>
            <person name="Dhotre D.P."/>
        </authorList>
    </citation>
    <scope>NUCLEOTIDE SEQUENCE [LARGE SCALE GENOMIC DNA]</scope>
    <source>
        <strain evidence="2 3">HM-7</strain>
    </source>
</reference>
<feature type="compositionally biased region" description="Polar residues" evidence="1">
    <location>
        <begin position="1"/>
        <end position="16"/>
    </location>
</feature>
<dbReference type="EMBL" id="AYSV01000020">
    <property type="protein sequence ID" value="ETD72760.1"/>
    <property type="molecule type" value="Genomic_DNA"/>
</dbReference>
<sequence>MKQAKDFTSTFANGQTAKRGDRAAKNFVGGGFDPMRTYPKTIKPTAQTTPLGGRFKGSNTSGEFPKKFNRGAFRPTGTTNMDYTGRRKPSKNFSGM</sequence>
<organism evidence="2 3">
    <name type="scientific">Pelistega indica</name>
    <dbReference type="NCBI Taxonomy" id="1414851"/>
    <lineage>
        <taxon>Bacteria</taxon>
        <taxon>Pseudomonadati</taxon>
        <taxon>Pseudomonadota</taxon>
        <taxon>Betaproteobacteria</taxon>
        <taxon>Burkholderiales</taxon>
        <taxon>Alcaligenaceae</taxon>
        <taxon>Pelistega</taxon>
    </lineage>
</organism>
<protein>
    <submittedName>
        <fullName evidence="2">Uncharacterized protein</fullName>
    </submittedName>
</protein>
<name>V8G8L5_9BURK</name>
<comment type="caution">
    <text evidence="2">The sequence shown here is derived from an EMBL/GenBank/DDBJ whole genome shotgun (WGS) entry which is preliminary data.</text>
</comment>
<evidence type="ECO:0000313" key="3">
    <source>
        <dbReference type="Proteomes" id="UP000018766"/>
    </source>
</evidence>
<dbReference type="AlphaFoldDB" id="V8G8L5"/>
<accession>V8G8L5</accession>
<dbReference type="Proteomes" id="UP000018766">
    <property type="component" value="Unassembled WGS sequence"/>
</dbReference>
<feature type="region of interest" description="Disordered" evidence="1">
    <location>
        <begin position="1"/>
        <end position="96"/>
    </location>
</feature>